<feature type="compositionally biased region" description="Pro residues" evidence="1">
    <location>
        <begin position="45"/>
        <end position="54"/>
    </location>
</feature>
<feature type="region of interest" description="Disordered" evidence="1">
    <location>
        <begin position="1"/>
        <end position="25"/>
    </location>
</feature>
<dbReference type="EMBL" id="JARKIB010000108">
    <property type="protein sequence ID" value="KAJ7739130.1"/>
    <property type="molecule type" value="Genomic_DNA"/>
</dbReference>
<keyword evidence="3" id="KW-1185">Reference proteome</keyword>
<gene>
    <name evidence="2" type="ORF">B0H16DRAFT_1891105</name>
</gene>
<evidence type="ECO:0000256" key="1">
    <source>
        <dbReference type="SAM" id="MobiDB-lite"/>
    </source>
</evidence>
<reference evidence="2" key="1">
    <citation type="submission" date="2023-03" db="EMBL/GenBank/DDBJ databases">
        <title>Massive genome expansion in bonnet fungi (Mycena s.s.) driven by repeated elements and novel gene families across ecological guilds.</title>
        <authorList>
            <consortium name="Lawrence Berkeley National Laboratory"/>
            <person name="Harder C.B."/>
            <person name="Miyauchi S."/>
            <person name="Viragh M."/>
            <person name="Kuo A."/>
            <person name="Thoen E."/>
            <person name="Andreopoulos B."/>
            <person name="Lu D."/>
            <person name="Skrede I."/>
            <person name="Drula E."/>
            <person name="Henrissat B."/>
            <person name="Morin E."/>
            <person name="Kohler A."/>
            <person name="Barry K."/>
            <person name="LaButti K."/>
            <person name="Morin E."/>
            <person name="Salamov A."/>
            <person name="Lipzen A."/>
            <person name="Mereny Z."/>
            <person name="Hegedus B."/>
            <person name="Baldrian P."/>
            <person name="Stursova M."/>
            <person name="Weitz H."/>
            <person name="Taylor A."/>
            <person name="Grigoriev I.V."/>
            <person name="Nagy L.G."/>
            <person name="Martin F."/>
            <person name="Kauserud H."/>
        </authorList>
    </citation>
    <scope>NUCLEOTIDE SEQUENCE</scope>
    <source>
        <strain evidence="2">CBHHK182m</strain>
    </source>
</reference>
<dbReference type="AlphaFoldDB" id="A0AAD7IB41"/>
<evidence type="ECO:0000313" key="3">
    <source>
        <dbReference type="Proteomes" id="UP001215598"/>
    </source>
</evidence>
<feature type="compositionally biased region" description="Polar residues" evidence="1">
    <location>
        <begin position="159"/>
        <end position="168"/>
    </location>
</feature>
<dbReference type="Proteomes" id="UP001215598">
    <property type="component" value="Unassembled WGS sequence"/>
</dbReference>
<accession>A0AAD7IB41</accession>
<sequence length="430" mass="48439">MSFYGSFPATAGPNDPTPIQPPIQLSPEQFLAFQQFQFAQLLHRQPPPAPPQVPLPVIDPRLQDPVPLDSNQRISDLEREVKELKAQKRSNSNTSAPSPKRRKKSKNSTLYILRDKKGLSTKQKQVRKELMQKVKMEIGNLTGMVQTPADSDSDGEADTSASTSVPSRPTLSFNFNANVDAACNVTVLDRAADLIWREQKDTTSATFSLSHTDVPFTRADLIAFGKNNFRGWRRDWKAKNDHNAAVRKARQASKDRQGMRRKEMKSNRLGAVKEYKKLHQKNPACILESDFMTDEISAPDTDDQGTKDEYKNKLREAAGLRPEDTQPVWEVVRPDFQSSECIDVKSELDRLLQVQKSTRKKTPRASAIRVSLGNTHSRIPSSTLWPFMVSDDWYKANIEGNIDLEQSMQMYDKNPEGFGEDGYAGDDEGA</sequence>
<feature type="region of interest" description="Disordered" evidence="1">
    <location>
        <begin position="84"/>
        <end position="111"/>
    </location>
</feature>
<organism evidence="2 3">
    <name type="scientific">Mycena metata</name>
    <dbReference type="NCBI Taxonomy" id="1033252"/>
    <lineage>
        <taxon>Eukaryota</taxon>
        <taxon>Fungi</taxon>
        <taxon>Dikarya</taxon>
        <taxon>Basidiomycota</taxon>
        <taxon>Agaricomycotina</taxon>
        <taxon>Agaricomycetes</taxon>
        <taxon>Agaricomycetidae</taxon>
        <taxon>Agaricales</taxon>
        <taxon>Marasmiineae</taxon>
        <taxon>Mycenaceae</taxon>
        <taxon>Mycena</taxon>
    </lineage>
</organism>
<proteinExistence type="predicted"/>
<protein>
    <submittedName>
        <fullName evidence="2">Uncharacterized protein</fullName>
    </submittedName>
</protein>
<feature type="region of interest" description="Disordered" evidence="1">
    <location>
        <begin position="143"/>
        <end position="168"/>
    </location>
</feature>
<comment type="caution">
    <text evidence="2">The sequence shown here is derived from an EMBL/GenBank/DDBJ whole genome shotgun (WGS) entry which is preliminary data.</text>
</comment>
<name>A0AAD7IB41_9AGAR</name>
<feature type="region of interest" description="Disordered" evidence="1">
    <location>
        <begin position="41"/>
        <end position="71"/>
    </location>
</feature>
<evidence type="ECO:0000313" key="2">
    <source>
        <dbReference type="EMBL" id="KAJ7739130.1"/>
    </source>
</evidence>